<dbReference type="SMART" id="SM00382">
    <property type="entry name" value="AAA"/>
    <property type="match status" value="2"/>
</dbReference>
<dbReference type="PROSITE" id="PS50893">
    <property type="entry name" value="ABC_TRANSPORTER_2"/>
    <property type="match status" value="2"/>
</dbReference>
<dbReference type="NCBIfam" id="NF009945">
    <property type="entry name" value="PRK13409.1"/>
    <property type="match status" value="1"/>
</dbReference>
<evidence type="ECO:0000256" key="3">
    <source>
        <dbReference type="SAM" id="MobiDB-lite"/>
    </source>
</evidence>
<dbReference type="InterPro" id="IPR017896">
    <property type="entry name" value="4Fe4S_Fe-S-bd"/>
</dbReference>
<dbReference type="GO" id="GO:0005737">
    <property type="term" value="C:cytoplasm"/>
    <property type="evidence" value="ECO:0007669"/>
    <property type="project" value="UniProtKB-ARBA"/>
</dbReference>
<dbReference type="InterPro" id="IPR027417">
    <property type="entry name" value="P-loop_NTPase"/>
</dbReference>
<dbReference type="FunFam" id="3.40.50.300:FF:000152">
    <property type="entry name" value="ATP-binding cassette, sub-family E, member 1"/>
    <property type="match status" value="1"/>
</dbReference>
<dbReference type="OrthoDB" id="6593433at2759"/>
<dbReference type="CDD" id="cd03236">
    <property type="entry name" value="ABC_RNaseL_inhibitor_domain1"/>
    <property type="match status" value="1"/>
</dbReference>
<dbReference type="EMBL" id="CCKQ01014835">
    <property type="protein sequence ID" value="CDW86630.1"/>
    <property type="molecule type" value="Genomic_DNA"/>
</dbReference>
<keyword evidence="7" id="KW-1185">Reference proteome</keyword>
<dbReference type="InterPro" id="IPR017871">
    <property type="entry name" value="ABC_transporter-like_CS"/>
</dbReference>
<dbReference type="FunCoup" id="A0A078AVZ2">
    <property type="interactions" value="608"/>
</dbReference>
<dbReference type="Pfam" id="PF04068">
    <property type="entry name" value="Fer4_RLI"/>
    <property type="match status" value="1"/>
</dbReference>
<gene>
    <name evidence="6" type="primary">Contig10247.g10935</name>
    <name evidence="6" type="ORF">STYLEM_15727</name>
</gene>
<dbReference type="InterPro" id="IPR034348">
    <property type="entry name" value="RLI_dom_1"/>
</dbReference>
<evidence type="ECO:0000259" key="4">
    <source>
        <dbReference type="PROSITE" id="PS50893"/>
    </source>
</evidence>
<dbReference type="OMA" id="MVCIQNG"/>
<dbReference type="InterPro" id="IPR003439">
    <property type="entry name" value="ABC_transporter-like_ATP-bd"/>
</dbReference>
<dbReference type="GO" id="GO:0006412">
    <property type="term" value="P:translation"/>
    <property type="evidence" value="ECO:0007669"/>
    <property type="project" value="UniProtKB-ARBA"/>
</dbReference>
<dbReference type="SUPFAM" id="SSF52540">
    <property type="entry name" value="P-loop containing nucleoside triphosphate hydrolases"/>
    <property type="match status" value="2"/>
</dbReference>
<reference evidence="6 7" key="1">
    <citation type="submission" date="2014-06" db="EMBL/GenBank/DDBJ databases">
        <authorList>
            <person name="Swart Estienne"/>
        </authorList>
    </citation>
    <scope>NUCLEOTIDE SEQUENCE [LARGE SCALE GENOMIC DNA]</scope>
    <source>
        <strain evidence="6 7">130c</strain>
    </source>
</reference>
<evidence type="ECO:0000256" key="1">
    <source>
        <dbReference type="ARBA" id="ARBA00022741"/>
    </source>
</evidence>
<evidence type="ECO:0000313" key="6">
    <source>
        <dbReference type="EMBL" id="CDW86630.1"/>
    </source>
</evidence>
<dbReference type="PRINTS" id="PR01868">
    <property type="entry name" value="ABCEFAMILY"/>
</dbReference>
<organism evidence="6 7">
    <name type="scientific">Stylonychia lemnae</name>
    <name type="common">Ciliate</name>
    <dbReference type="NCBI Taxonomy" id="5949"/>
    <lineage>
        <taxon>Eukaryota</taxon>
        <taxon>Sar</taxon>
        <taxon>Alveolata</taxon>
        <taxon>Ciliophora</taxon>
        <taxon>Intramacronucleata</taxon>
        <taxon>Spirotrichea</taxon>
        <taxon>Stichotrichia</taxon>
        <taxon>Sporadotrichida</taxon>
        <taxon>Oxytrichidae</taxon>
        <taxon>Stylonychinae</taxon>
        <taxon>Stylonychia</taxon>
    </lineage>
</organism>
<dbReference type="Proteomes" id="UP000039865">
    <property type="component" value="Unassembled WGS sequence"/>
</dbReference>
<dbReference type="PROSITE" id="PS00198">
    <property type="entry name" value="4FE4S_FER_1"/>
    <property type="match status" value="1"/>
</dbReference>
<feature type="compositionally biased region" description="Basic and acidic residues" evidence="3">
    <location>
        <begin position="629"/>
        <end position="647"/>
    </location>
</feature>
<sequence length="647" mass="72839">MEADDKLRIAIINPDKCKPKKCKQECKKTCPINKTGKLCIEVTPASTICFISETLCIGCGMCVKRCPFEAIKIINLPKGLTNEVTHRYGPNAFKLHRLPQPRAGEVLGLVGTNGIGKSTALRILSGNIKPNLGRYENPPEWKEILRFFRGSELQNYFTKMLENNLKALIKIQYVDSVAKSKAAQGIVGKRLKAVDKRGKLAEAIDKLDLESILEREIQQLSGGELQRFVIAMTALQEADIYMFDEPSSYLDVKQRLNAARMIRSLLCPENYVIVVEHDLSILDYLSDFICCLYGNPGAYGVVTMPFSVREGINIFLSGFVHTENMRFRDEELTFKVAETEEEKKAQGAPQKTAHYKYPKMSKTMGEFQINVEEGSFSNSEIVVMLGQNGTGKTTLIKMLAGILKPDQDDVDIPKLNISYKPQTIAPKFEGTVRDLLYTKLSTQWEAPLFKTEVIIPLDIESILDNTVQTLSGGELQRVAIVLALAKPCDIYLIDEPSAYLDSEQRVICAKVMKRWILNMKKSAFIVEHDFIMATYLADKVIVFDGEPAKVTYCTYPEGLVTGMNRFLKLMDITFRRDPTNFRPRINKLASQKDQEQKAAGNYFLMETSEKEKEKDEEEETKQAKPKGKAAKEGAEDKPAKKSKAPKE</sequence>
<dbReference type="Pfam" id="PF00037">
    <property type="entry name" value="Fer4"/>
    <property type="match status" value="1"/>
</dbReference>
<evidence type="ECO:0000256" key="2">
    <source>
        <dbReference type="ARBA" id="ARBA00022840"/>
    </source>
</evidence>
<dbReference type="InterPro" id="IPR007209">
    <property type="entry name" value="RNaseL-inhib-like_metal-bd_dom"/>
</dbReference>
<dbReference type="Pfam" id="PF00005">
    <property type="entry name" value="ABC_tran"/>
    <property type="match status" value="2"/>
</dbReference>
<feature type="domain" description="ABC transporter" evidence="4">
    <location>
        <begin position="327"/>
        <end position="570"/>
    </location>
</feature>
<dbReference type="FunFam" id="3.40.50.300:FF:000144">
    <property type="entry name" value="ATP-binding cassette sub-family E member 1"/>
    <property type="match status" value="1"/>
</dbReference>
<name>A0A078AVZ2_STYLE</name>
<dbReference type="GO" id="GO:0016887">
    <property type="term" value="F:ATP hydrolysis activity"/>
    <property type="evidence" value="ECO:0007669"/>
    <property type="project" value="InterPro"/>
</dbReference>
<accession>A0A078AVZ2</accession>
<feature type="region of interest" description="Disordered" evidence="3">
    <location>
        <begin position="583"/>
        <end position="647"/>
    </location>
</feature>
<dbReference type="PANTHER" id="PTHR19248">
    <property type="entry name" value="ATP-BINDING TRANSPORT PROTEIN-RELATED"/>
    <property type="match status" value="1"/>
</dbReference>
<dbReference type="SUPFAM" id="SSF54862">
    <property type="entry name" value="4Fe-4S ferredoxins"/>
    <property type="match status" value="1"/>
</dbReference>
<evidence type="ECO:0000313" key="7">
    <source>
        <dbReference type="Proteomes" id="UP000039865"/>
    </source>
</evidence>
<evidence type="ECO:0000259" key="5">
    <source>
        <dbReference type="PROSITE" id="PS51379"/>
    </source>
</evidence>
<protein>
    <submittedName>
        <fullName evidence="6">Abc transporter e family member 2-like</fullName>
    </submittedName>
</protein>
<dbReference type="PROSITE" id="PS51379">
    <property type="entry name" value="4FE4S_FER_2"/>
    <property type="match status" value="1"/>
</dbReference>
<dbReference type="PROSITE" id="PS00211">
    <property type="entry name" value="ABC_TRANSPORTER_1"/>
    <property type="match status" value="2"/>
</dbReference>
<dbReference type="InParanoid" id="A0A078AVZ2"/>
<keyword evidence="1" id="KW-0547">Nucleotide-binding</keyword>
<keyword evidence="2" id="KW-0067">ATP-binding</keyword>
<proteinExistence type="predicted"/>
<dbReference type="GO" id="GO:0060255">
    <property type="term" value="P:regulation of macromolecule metabolic process"/>
    <property type="evidence" value="ECO:0007669"/>
    <property type="project" value="UniProtKB-ARBA"/>
</dbReference>
<dbReference type="InterPro" id="IPR013283">
    <property type="entry name" value="RLI1"/>
</dbReference>
<dbReference type="GO" id="GO:0005524">
    <property type="term" value="F:ATP binding"/>
    <property type="evidence" value="ECO:0007669"/>
    <property type="project" value="UniProtKB-KW"/>
</dbReference>
<dbReference type="InterPro" id="IPR003593">
    <property type="entry name" value="AAA+_ATPase"/>
</dbReference>
<feature type="domain" description="ABC transporter" evidence="4">
    <location>
        <begin position="71"/>
        <end position="318"/>
    </location>
</feature>
<feature type="domain" description="4Fe-4S ferredoxin-type" evidence="5">
    <location>
        <begin position="47"/>
        <end position="76"/>
    </location>
</feature>
<dbReference type="InterPro" id="IPR017900">
    <property type="entry name" value="4Fe4S_Fe_S_CS"/>
</dbReference>
<dbReference type="Gene3D" id="3.40.50.300">
    <property type="entry name" value="P-loop containing nucleotide triphosphate hydrolases"/>
    <property type="match status" value="2"/>
</dbReference>
<dbReference type="AlphaFoldDB" id="A0A078AVZ2"/>